<dbReference type="EMBL" id="JADHEI010000050">
    <property type="protein sequence ID" value="MBF2735752.1"/>
    <property type="molecule type" value="Genomic_DNA"/>
</dbReference>
<sequence length="173" mass="19179">MKRNFSKRALAALAAALFGCAAAQAQTMPAMPRQPAEFITGDWMRLGLWDAVLEQGLLSVDPDDLQSFEPAGVPHQVIQIGPRLAVSNWRSRDFDGEPLEPASLAVTLDGEYVVGAKGYQFDVERRDDVLIVKHWNGTPGCTVSTWWFSYTTDSIDYLGSEYHDRATADRCEP</sequence>
<comment type="caution">
    <text evidence="2">The sequence shown here is derived from an EMBL/GenBank/DDBJ whole genome shotgun (WGS) entry which is preliminary data.</text>
</comment>
<evidence type="ECO:0000313" key="3">
    <source>
        <dbReference type="Proteomes" id="UP000604381"/>
    </source>
</evidence>
<proteinExistence type="predicted"/>
<evidence type="ECO:0000256" key="1">
    <source>
        <dbReference type="SAM" id="SignalP"/>
    </source>
</evidence>
<dbReference type="AlphaFoldDB" id="A0A930UIW7"/>
<gene>
    <name evidence="2" type="ORF">ISN26_06755</name>
</gene>
<feature type="signal peptide" evidence="1">
    <location>
        <begin position="1"/>
        <end position="25"/>
    </location>
</feature>
<evidence type="ECO:0000313" key="2">
    <source>
        <dbReference type="EMBL" id="MBF2735752.1"/>
    </source>
</evidence>
<accession>A0A930UIW7</accession>
<organism evidence="2 3">
    <name type="scientific">Candidatus Amphirhobacter heronislandensis</name>
    <dbReference type="NCBI Taxonomy" id="1732024"/>
    <lineage>
        <taxon>Bacteria</taxon>
        <taxon>Pseudomonadati</taxon>
        <taxon>Pseudomonadota</taxon>
        <taxon>Gammaproteobacteria</taxon>
        <taxon>Candidatus Tethybacterales</taxon>
        <taxon>Candidatus Tethybacteraceae</taxon>
        <taxon>Candidatus Amphirhobacter</taxon>
    </lineage>
</organism>
<evidence type="ECO:0008006" key="4">
    <source>
        <dbReference type="Google" id="ProtNLM"/>
    </source>
</evidence>
<name>A0A930UIW7_9GAMM</name>
<feature type="chain" id="PRO_5037299281" description="DUF1579 domain-containing protein" evidence="1">
    <location>
        <begin position="26"/>
        <end position="173"/>
    </location>
</feature>
<keyword evidence="1" id="KW-0732">Signal</keyword>
<dbReference type="Proteomes" id="UP000604381">
    <property type="component" value="Unassembled WGS sequence"/>
</dbReference>
<reference evidence="2" key="1">
    <citation type="submission" date="2020-10" db="EMBL/GenBank/DDBJ databases">
        <title>An improved Amphimedon queenslandica hologenome assembly reveals how three proteobacterial symbionts can extend the metabolic phenotypic of their marine sponge host.</title>
        <authorList>
            <person name="Degnan B."/>
            <person name="Degnan S."/>
            <person name="Xiang X."/>
        </authorList>
    </citation>
    <scope>NUCLEOTIDE SEQUENCE</scope>
    <source>
        <strain evidence="2">AqS2</strain>
    </source>
</reference>
<protein>
    <recommendedName>
        <fullName evidence="4">DUF1579 domain-containing protein</fullName>
    </recommendedName>
</protein>
<dbReference type="PROSITE" id="PS51257">
    <property type="entry name" value="PROKAR_LIPOPROTEIN"/>
    <property type="match status" value="1"/>
</dbReference>
<keyword evidence="3" id="KW-1185">Reference proteome</keyword>